<accession>A0AC35TQP3</accession>
<proteinExistence type="predicted"/>
<organism evidence="1 2">
    <name type="scientific">Rhabditophanes sp. KR3021</name>
    <dbReference type="NCBI Taxonomy" id="114890"/>
    <lineage>
        <taxon>Eukaryota</taxon>
        <taxon>Metazoa</taxon>
        <taxon>Ecdysozoa</taxon>
        <taxon>Nematoda</taxon>
        <taxon>Chromadorea</taxon>
        <taxon>Rhabditida</taxon>
        <taxon>Tylenchina</taxon>
        <taxon>Panagrolaimomorpha</taxon>
        <taxon>Strongyloidoidea</taxon>
        <taxon>Alloionematidae</taxon>
        <taxon>Rhabditophanes</taxon>
    </lineage>
</organism>
<dbReference type="WBParaSite" id="RSKR_0000336100.1">
    <property type="protein sequence ID" value="RSKR_0000336100.1"/>
    <property type="gene ID" value="RSKR_0000336100"/>
</dbReference>
<reference evidence="2" key="1">
    <citation type="submission" date="2016-11" db="UniProtKB">
        <authorList>
            <consortium name="WormBaseParasite"/>
        </authorList>
    </citation>
    <scope>IDENTIFICATION</scope>
    <source>
        <strain evidence="2">KR3021</strain>
    </source>
</reference>
<evidence type="ECO:0000313" key="1">
    <source>
        <dbReference type="Proteomes" id="UP000095286"/>
    </source>
</evidence>
<sequence>MVIEDSLNGLSATLDSMYRFNSEYPTLAEFTIIFEDKKYFFHKGVLIALSDFFAKRLPFSCSGSQTPSTAIIKSEGMTHELMEKIVKISYGQYITCTDADELRALKVFAKKYNSSFIDDYLSGKDTRGWNQDRSKPDNVVAENAATSSRKEKTKKTELETPSIQTKDTDMLQIVGHLERSETDLARKLIEVLPDFGSTITSEETIRKFRNMSYANFINFMLIYVTVNGVSEEAMLQFLDAWKTANLGKFAILYQPLTSLLMLNFKNDIIEMRLNSSTYPETSKAPNIKKKQEIEQIVAKLVKSSGDTQQWSMKKLESDMKKHQPKLLKATKKTFFFGGYDLKEGGAYEAENPELPRHIVYDHANKMFSELDAQENIFNGAKGLEMRNNIYLFGGVDHLGRESKKVFVYGADINEWYGEETAAMPFVRKNFEVATAFGHIFLIGGNDDNQAVVQRYDMNHNKYIDVPSKVGKLSGSSAVVYNNVIYCFGGNGRSVCRLDARCPAGLEDISRTWKINKSFAGTCLNGNHAFVVGGKNDKGKYIGKVEAYDFICEKYENLKSLTQGRSNVS</sequence>
<dbReference type="Proteomes" id="UP000095286">
    <property type="component" value="Unplaced"/>
</dbReference>
<name>A0AC35TQP3_9BILA</name>
<protein>
    <submittedName>
        <fullName evidence="2">BTB domain-containing protein</fullName>
    </submittedName>
</protein>
<evidence type="ECO:0000313" key="2">
    <source>
        <dbReference type="WBParaSite" id="RSKR_0000336100.1"/>
    </source>
</evidence>